<dbReference type="Pfam" id="PF00172">
    <property type="entry name" value="Zn_clus"/>
    <property type="match status" value="1"/>
</dbReference>
<dbReference type="GO" id="GO:0008270">
    <property type="term" value="F:zinc ion binding"/>
    <property type="evidence" value="ECO:0007669"/>
    <property type="project" value="InterPro"/>
</dbReference>
<dbReference type="PROSITE" id="PS50048">
    <property type="entry name" value="ZN2_CY6_FUNGAL_2"/>
    <property type="match status" value="1"/>
</dbReference>
<evidence type="ECO:0000256" key="4">
    <source>
        <dbReference type="ARBA" id="ARBA00023163"/>
    </source>
</evidence>
<keyword evidence="1" id="KW-0479">Metal-binding</keyword>
<feature type="compositionally biased region" description="Pro residues" evidence="6">
    <location>
        <begin position="174"/>
        <end position="190"/>
    </location>
</feature>
<keyword evidence="4" id="KW-0804">Transcription</keyword>
<keyword evidence="2" id="KW-0805">Transcription regulation</keyword>
<keyword evidence="3" id="KW-0238">DNA-binding</keyword>
<accession>A0A439CTR2</accession>
<proteinExistence type="predicted"/>
<protein>
    <recommendedName>
        <fullName evidence="7">Zn(2)-C6 fungal-type domain-containing protein</fullName>
    </recommendedName>
</protein>
<dbReference type="GO" id="GO:0000981">
    <property type="term" value="F:DNA-binding transcription factor activity, RNA polymerase II-specific"/>
    <property type="evidence" value="ECO:0007669"/>
    <property type="project" value="InterPro"/>
</dbReference>
<feature type="region of interest" description="Disordered" evidence="6">
    <location>
        <begin position="310"/>
        <end position="346"/>
    </location>
</feature>
<reference evidence="8 9" key="1">
    <citation type="submission" date="2018-12" db="EMBL/GenBank/DDBJ databases">
        <title>Draft genome sequence of Xylaria grammica IHI A82.</title>
        <authorList>
            <person name="Buettner E."/>
            <person name="Kellner H."/>
        </authorList>
    </citation>
    <scope>NUCLEOTIDE SEQUENCE [LARGE SCALE GENOMIC DNA]</scope>
    <source>
        <strain evidence="8 9">IHI A82</strain>
    </source>
</reference>
<dbReference type="InterPro" id="IPR036864">
    <property type="entry name" value="Zn2-C6_fun-type_DNA-bd_sf"/>
</dbReference>
<dbReference type="InterPro" id="IPR050675">
    <property type="entry name" value="OAF3"/>
</dbReference>
<evidence type="ECO:0000256" key="3">
    <source>
        <dbReference type="ARBA" id="ARBA00023125"/>
    </source>
</evidence>
<dbReference type="AlphaFoldDB" id="A0A439CTR2"/>
<dbReference type="InterPro" id="IPR013700">
    <property type="entry name" value="AflR"/>
</dbReference>
<dbReference type="EMBL" id="RYZI01000428">
    <property type="protein sequence ID" value="RWA05549.1"/>
    <property type="molecule type" value="Genomic_DNA"/>
</dbReference>
<evidence type="ECO:0000256" key="2">
    <source>
        <dbReference type="ARBA" id="ARBA00023015"/>
    </source>
</evidence>
<dbReference type="PRINTS" id="PR00755">
    <property type="entry name" value="AFLATOXINBRP"/>
</dbReference>
<evidence type="ECO:0000313" key="9">
    <source>
        <dbReference type="Proteomes" id="UP000286045"/>
    </source>
</evidence>
<evidence type="ECO:0000259" key="7">
    <source>
        <dbReference type="PROSITE" id="PS50048"/>
    </source>
</evidence>
<sequence length="429" mass="46978">MVLNDKRLIDKNRSPLKMAGGGQAQNVHFRTACDPCSAAKVRCDKKHPACDRCVQFKLQCSYSHSRRHGRRSLRKKLAWEKMKIASTAIGDPALVNPPTLIAPAGTLPGPTGWNLSVPSPPAPFIGSQDSRPPWDCGEAEIDDTSTLFPSWPFGAGSGPGIDVDSFARWDMPDLSPPSPRLHSPEPPEPPETAHGDTARSAPIPIERQYTTPITISTHDCEAQAISILHSMQHGEMQEGATSCSTNPVRYAELNLRPSFDRVLATNKAALNGCARLMKCSCALCPHIILLHVSILSKVLFWYRIAATDKTSPSQNTESGTGDQENTARTTSQSPEEPPTPDQFSVSPTGIQIGVLSLDAGDESELRRVILLQELRRTENVIDELMNVDRTALDENGDDVVRSSVQWSLGGISRVREELRNVMEKIIRAR</sequence>
<dbReference type="Pfam" id="PF08493">
    <property type="entry name" value="AflR"/>
    <property type="match status" value="1"/>
</dbReference>
<name>A0A439CTR2_9PEZI</name>
<gene>
    <name evidence="8" type="ORF">EKO27_g9557</name>
</gene>
<organism evidence="8 9">
    <name type="scientific">Xylaria grammica</name>
    <dbReference type="NCBI Taxonomy" id="363999"/>
    <lineage>
        <taxon>Eukaryota</taxon>
        <taxon>Fungi</taxon>
        <taxon>Dikarya</taxon>
        <taxon>Ascomycota</taxon>
        <taxon>Pezizomycotina</taxon>
        <taxon>Sordariomycetes</taxon>
        <taxon>Xylariomycetidae</taxon>
        <taxon>Xylariales</taxon>
        <taxon>Xylariaceae</taxon>
        <taxon>Xylaria</taxon>
    </lineage>
</organism>
<keyword evidence="9" id="KW-1185">Reference proteome</keyword>
<comment type="caution">
    <text evidence="8">The sequence shown here is derived from an EMBL/GenBank/DDBJ whole genome shotgun (WGS) entry which is preliminary data.</text>
</comment>
<dbReference type="SMART" id="SM00066">
    <property type="entry name" value="GAL4"/>
    <property type="match status" value="1"/>
</dbReference>
<dbReference type="PROSITE" id="PS00463">
    <property type="entry name" value="ZN2_CY6_FUNGAL_1"/>
    <property type="match status" value="1"/>
</dbReference>
<dbReference type="PANTHER" id="PTHR31069:SF31">
    <property type="entry name" value="MONODICTYPHENONE CLUSTER TRANSCRIPTION FACTOR-RELATED"/>
    <property type="match status" value="1"/>
</dbReference>
<dbReference type="Proteomes" id="UP000286045">
    <property type="component" value="Unassembled WGS sequence"/>
</dbReference>
<dbReference type="GO" id="GO:0003677">
    <property type="term" value="F:DNA binding"/>
    <property type="evidence" value="ECO:0007669"/>
    <property type="project" value="UniProtKB-KW"/>
</dbReference>
<dbReference type="InterPro" id="IPR001138">
    <property type="entry name" value="Zn2Cys6_DnaBD"/>
</dbReference>
<evidence type="ECO:0000256" key="1">
    <source>
        <dbReference type="ARBA" id="ARBA00022723"/>
    </source>
</evidence>
<feature type="compositionally biased region" description="Polar residues" evidence="6">
    <location>
        <begin position="310"/>
        <end position="328"/>
    </location>
</feature>
<evidence type="ECO:0000256" key="6">
    <source>
        <dbReference type="SAM" id="MobiDB-lite"/>
    </source>
</evidence>
<feature type="region of interest" description="Disordered" evidence="6">
    <location>
        <begin position="162"/>
        <end position="202"/>
    </location>
</feature>
<dbReference type="GO" id="GO:0005634">
    <property type="term" value="C:nucleus"/>
    <property type="evidence" value="ECO:0007669"/>
    <property type="project" value="InterPro"/>
</dbReference>
<dbReference type="SUPFAM" id="SSF57701">
    <property type="entry name" value="Zn2/Cys6 DNA-binding domain"/>
    <property type="match status" value="1"/>
</dbReference>
<dbReference type="CDD" id="cd00067">
    <property type="entry name" value="GAL4"/>
    <property type="match status" value="1"/>
</dbReference>
<dbReference type="GO" id="GO:0045122">
    <property type="term" value="P:aflatoxin biosynthetic process"/>
    <property type="evidence" value="ECO:0007669"/>
    <property type="project" value="InterPro"/>
</dbReference>
<dbReference type="PANTHER" id="PTHR31069">
    <property type="entry name" value="OLEATE-ACTIVATED TRANSCRIPTION FACTOR 1-RELATED"/>
    <property type="match status" value="1"/>
</dbReference>
<keyword evidence="5" id="KW-0539">Nucleus</keyword>
<dbReference type="Gene3D" id="4.10.240.10">
    <property type="entry name" value="Zn(2)-C6 fungal-type DNA-binding domain"/>
    <property type="match status" value="1"/>
</dbReference>
<evidence type="ECO:0000313" key="8">
    <source>
        <dbReference type="EMBL" id="RWA05549.1"/>
    </source>
</evidence>
<feature type="domain" description="Zn(2)-C6 fungal-type" evidence="7">
    <location>
        <begin position="32"/>
        <end position="62"/>
    </location>
</feature>
<evidence type="ECO:0000256" key="5">
    <source>
        <dbReference type="ARBA" id="ARBA00023242"/>
    </source>
</evidence>